<protein>
    <submittedName>
        <fullName evidence="2">Uncharacterized protein</fullName>
    </submittedName>
</protein>
<reference evidence="2 3" key="2">
    <citation type="submission" date="2019-01" db="EMBL/GenBank/DDBJ databases">
        <title>The decoding of complex shrimp genome reveals the adaptation for benthos swimmer, frequently molting mechanism and breeding impact on genome.</title>
        <authorList>
            <person name="Sun Y."/>
            <person name="Gao Y."/>
            <person name="Yu Y."/>
        </authorList>
    </citation>
    <scope>NUCLEOTIDE SEQUENCE [LARGE SCALE GENOMIC DNA]</scope>
    <source>
        <tissue evidence="2">Muscle</tissue>
    </source>
</reference>
<reference evidence="2 3" key="1">
    <citation type="submission" date="2018-04" db="EMBL/GenBank/DDBJ databases">
        <authorList>
            <person name="Zhang X."/>
            <person name="Yuan J."/>
            <person name="Li F."/>
            <person name="Xiang J."/>
        </authorList>
    </citation>
    <scope>NUCLEOTIDE SEQUENCE [LARGE SCALE GENOMIC DNA]</scope>
    <source>
        <tissue evidence="2">Muscle</tissue>
    </source>
</reference>
<proteinExistence type="predicted"/>
<evidence type="ECO:0000313" key="2">
    <source>
        <dbReference type="EMBL" id="ROT85467.1"/>
    </source>
</evidence>
<sequence length="388" mass="41505">MNGVFTAAGSEGRAYWRHSRDSSDTLRSHVVTLLSAGWLFPSSPLGQPVVGAGVRAAPKPWRDVIMSHTNANARQHLPPPSTYPSLLPPSYFLAPSFLAPTLPFFPPILSLPSHPTPTPSPLSPSILILSLPSHPLPPPPLSPSFLPPTPPSILPILSLPFPPPLPPLSPSLLPPLPLPSNSPSSPPHSPLHPPLPLPPSSPSSHFLPLTPAPPLPPVRPSRGISNLGYAGEAPLWSPKLLSPSVRSQTVILPFPSVKNTVSSRFLPEGNARKIELYLVGSISTVSKEMTLVAPHHLSLDQLAFFSHPVAAGRDVPARAAAARRSAKEGRVTDERISNVTTPRHATCERKRKTVARDVTVSRATPVILPLIMTLRVISSLFSHNELTV</sequence>
<comment type="caution">
    <text evidence="2">The sequence shown here is derived from an EMBL/GenBank/DDBJ whole genome shotgun (WGS) entry which is preliminary data.</text>
</comment>
<evidence type="ECO:0000256" key="1">
    <source>
        <dbReference type="SAM" id="MobiDB-lite"/>
    </source>
</evidence>
<gene>
    <name evidence="2" type="ORF">C7M84_013683</name>
</gene>
<dbReference type="AlphaFoldDB" id="A0A423U9U0"/>
<dbReference type="Proteomes" id="UP000283509">
    <property type="component" value="Unassembled WGS sequence"/>
</dbReference>
<keyword evidence="3" id="KW-1185">Reference proteome</keyword>
<feature type="region of interest" description="Disordered" evidence="1">
    <location>
        <begin position="176"/>
        <end position="212"/>
    </location>
</feature>
<dbReference type="EMBL" id="QCYY01000271">
    <property type="protein sequence ID" value="ROT85467.1"/>
    <property type="molecule type" value="Genomic_DNA"/>
</dbReference>
<evidence type="ECO:0000313" key="3">
    <source>
        <dbReference type="Proteomes" id="UP000283509"/>
    </source>
</evidence>
<organism evidence="2 3">
    <name type="scientific">Penaeus vannamei</name>
    <name type="common">Whiteleg shrimp</name>
    <name type="synonym">Litopenaeus vannamei</name>
    <dbReference type="NCBI Taxonomy" id="6689"/>
    <lineage>
        <taxon>Eukaryota</taxon>
        <taxon>Metazoa</taxon>
        <taxon>Ecdysozoa</taxon>
        <taxon>Arthropoda</taxon>
        <taxon>Crustacea</taxon>
        <taxon>Multicrustacea</taxon>
        <taxon>Malacostraca</taxon>
        <taxon>Eumalacostraca</taxon>
        <taxon>Eucarida</taxon>
        <taxon>Decapoda</taxon>
        <taxon>Dendrobranchiata</taxon>
        <taxon>Penaeoidea</taxon>
        <taxon>Penaeidae</taxon>
        <taxon>Penaeus</taxon>
    </lineage>
</organism>
<feature type="compositionally biased region" description="Pro residues" evidence="1">
    <location>
        <begin position="176"/>
        <end position="201"/>
    </location>
</feature>
<name>A0A423U9U0_PENVA</name>
<accession>A0A423U9U0</accession>